<dbReference type="CDD" id="cd18579">
    <property type="entry name" value="ABC_6TM_ABCC_D1"/>
    <property type="match status" value="1"/>
</dbReference>
<comment type="subcellular location">
    <subcellularLocation>
        <location evidence="1">Membrane</location>
        <topology evidence="1">Multi-pass membrane protein</topology>
    </subcellularLocation>
</comment>
<feature type="domain" description="ABC transmembrane type-1" evidence="11">
    <location>
        <begin position="133"/>
        <end position="370"/>
    </location>
</feature>
<dbReference type="SUPFAM" id="SSF90123">
    <property type="entry name" value="ABC transporter transmembrane region"/>
    <property type="match status" value="2"/>
</dbReference>
<evidence type="ECO:0000259" key="11">
    <source>
        <dbReference type="PROSITE" id="PS50929"/>
    </source>
</evidence>
<evidence type="ECO:0000259" key="10">
    <source>
        <dbReference type="PROSITE" id="PS50893"/>
    </source>
</evidence>
<dbReference type="SUPFAM" id="SSF52540">
    <property type="entry name" value="P-loop containing nucleoside triphosphate hydrolases"/>
    <property type="match status" value="2"/>
</dbReference>
<dbReference type="PANTHER" id="PTHR24223">
    <property type="entry name" value="ATP-BINDING CASSETTE SUB-FAMILY C"/>
    <property type="match status" value="1"/>
</dbReference>
<evidence type="ECO:0000313" key="13">
    <source>
        <dbReference type="Proteomes" id="UP000184383"/>
    </source>
</evidence>
<dbReference type="InterPro" id="IPR036640">
    <property type="entry name" value="ABC1_TM_sf"/>
</dbReference>
<keyword evidence="2" id="KW-0813">Transport</keyword>
<keyword evidence="3 9" id="KW-0812">Transmembrane</keyword>
<evidence type="ECO:0000256" key="7">
    <source>
        <dbReference type="ARBA" id="ARBA00022989"/>
    </source>
</evidence>
<feature type="transmembrane region" description="Helical" evidence="9">
    <location>
        <begin position="731"/>
        <end position="755"/>
    </location>
</feature>
<feature type="transmembrane region" description="Helical" evidence="9">
    <location>
        <begin position="696"/>
        <end position="719"/>
    </location>
</feature>
<dbReference type="PROSITE" id="PS50893">
    <property type="entry name" value="ABC_TRANSPORTER_2"/>
    <property type="match status" value="2"/>
</dbReference>
<dbReference type="Gene3D" id="1.20.1560.10">
    <property type="entry name" value="ABC transporter type 1, transmembrane domain"/>
    <property type="match status" value="2"/>
</dbReference>
<dbReference type="InterPro" id="IPR017871">
    <property type="entry name" value="ABC_transporter-like_CS"/>
</dbReference>
<dbReference type="GO" id="GO:0005524">
    <property type="term" value="F:ATP binding"/>
    <property type="evidence" value="ECO:0007669"/>
    <property type="project" value="UniProtKB-KW"/>
</dbReference>
<dbReference type="GeneID" id="63746385"/>
<keyword evidence="6" id="KW-0067">ATP-binding</keyword>
<feature type="domain" description="ABC transporter" evidence="10">
    <location>
        <begin position="407"/>
        <end position="632"/>
    </location>
</feature>
<organism evidence="12 13">
    <name type="scientific">Aspergillus wentii DTO 134E9</name>
    <dbReference type="NCBI Taxonomy" id="1073089"/>
    <lineage>
        <taxon>Eukaryota</taxon>
        <taxon>Fungi</taxon>
        <taxon>Dikarya</taxon>
        <taxon>Ascomycota</taxon>
        <taxon>Pezizomycotina</taxon>
        <taxon>Eurotiomycetes</taxon>
        <taxon>Eurotiomycetidae</taxon>
        <taxon>Eurotiales</taxon>
        <taxon>Aspergillaceae</taxon>
        <taxon>Aspergillus</taxon>
        <taxon>Aspergillus subgen. Cremei</taxon>
    </lineage>
</organism>
<dbReference type="InterPro" id="IPR027417">
    <property type="entry name" value="P-loop_NTPase"/>
</dbReference>
<dbReference type="OrthoDB" id="6500128at2759"/>
<dbReference type="PANTHER" id="PTHR24223:SF415">
    <property type="entry name" value="FI20190P1"/>
    <property type="match status" value="1"/>
</dbReference>
<feature type="transmembrane region" description="Helical" evidence="9">
    <location>
        <begin position="131"/>
        <end position="150"/>
    </location>
</feature>
<reference evidence="13" key="1">
    <citation type="journal article" date="2017" name="Genome Biol.">
        <title>Comparative genomics reveals high biological diversity and specific adaptations in the industrially and medically important fungal genus Aspergillus.</title>
        <authorList>
            <person name="de Vries R.P."/>
            <person name="Riley R."/>
            <person name="Wiebenga A."/>
            <person name="Aguilar-Osorio G."/>
            <person name="Amillis S."/>
            <person name="Uchima C.A."/>
            <person name="Anderluh G."/>
            <person name="Asadollahi M."/>
            <person name="Askin M."/>
            <person name="Barry K."/>
            <person name="Battaglia E."/>
            <person name="Bayram O."/>
            <person name="Benocci T."/>
            <person name="Braus-Stromeyer S.A."/>
            <person name="Caldana C."/>
            <person name="Canovas D."/>
            <person name="Cerqueira G.C."/>
            <person name="Chen F."/>
            <person name="Chen W."/>
            <person name="Choi C."/>
            <person name="Clum A."/>
            <person name="Dos Santos R.A."/>
            <person name="Damasio A.R."/>
            <person name="Diallinas G."/>
            <person name="Emri T."/>
            <person name="Fekete E."/>
            <person name="Flipphi M."/>
            <person name="Freyberg S."/>
            <person name="Gallo A."/>
            <person name="Gournas C."/>
            <person name="Habgood R."/>
            <person name="Hainaut M."/>
            <person name="Harispe M.L."/>
            <person name="Henrissat B."/>
            <person name="Hilden K.S."/>
            <person name="Hope R."/>
            <person name="Hossain A."/>
            <person name="Karabika E."/>
            <person name="Karaffa L."/>
            <person name="Karanyi Z."/>
            <person name="Krasevec N."/>
            <person name="Kuo A."/>
            <person name="Kusch H."/>
            <person name="LaButti K."/>
            <person name="Lagendijk E.L."/>
            <person name="Lapidus A."/>
            <person name="Levasseur A."/>
            <person name="Lindquist E."/>
            <person name="Lipzen A."/>
            <person name="Logrieco A.F."/>
            <person name="MacCabe A."/>
            <person name="Maekelae M.R."/>
            <person name="Malavazi I."/>
            <person name="Melin P."/>
            <person name="Meyer V."/>
            <person name="Mielnichuk N."/>
            <person name="Miskei M."/>
            <person name="Molnar A.P."/>
            <person name="Mule G."/>
            <person name="Ngan C.Y."/>
            <person name="Orejas M."/>
            <person name="Orosz E."/>
            <person name="Ouedraogo J.P."/>
            <person name="Overkamp K.M."/>
            <person name="Park H.-S."/>
            <person name="Perrone G."/>
            <person name="Piumi F."/>
            <person name="Punt P.J."/>
            <person name="Ram A.F."/>
            <person name="Ramon A."/>
            <person name="Rauscher S."/>
            <person name="Record E."/>
            <person name="Riano-Pachon D.M."/>
            <person name="Robert V."/>
            <person name="Roehrig J."/>
            <person name="Ruller R."/>
            <person name="Salamov A."/>
            <person name="Salih N.S."/>
            <person name="Samson R.A."/>
            <person name="Sandor E."/>
            <person name="Sanguinetti M."/>
            <person name="Schuetze T."/>
            <person name="Sepcic K."/>
            <person name="Shelest E."/>
            <person name="Sherlock G."/>
            <person name="Sophianopoulou V."/>
            <person name="Squina F.M."/>
            <person name="Sun H."/>
            <person name="Susca A."/>
            <person name="Todd R.B."/>
            <person name="Tsang A."/>
            <person name="Unkles S.E."/>
            <person name="van de Wiele N."/>
            <person name="van Rossen-Uffink D."/>
            <person name="Oliveira J.V."/>
            <person name="Vesth T.C."/>
            <person name="Visser J."/>
            <person name="Yu J.-H."/>
            <person name="Zhou M."/>
            <person name="Andersen M.R."/>
            <person name="Archer D.B."/>
            <person name="Baker S.E."/>
            <person name="Benoit I."/>
            <person name="Brakhage A.A."/>
            <person name="Braus G.H."/>
            <person name="Fischer R."/>
            <person name="Frisvad J.C."/>
            <person name="Goldman G.H."/>
            <person name="Houbraken J."/>
            <person name="Oakley B."/>
            <person name="Pocsi I."/>
            <person name="Scazzocchio C."/>
            <person name="Seiboth B."/>
            <person name="vanKuyk P.A."/>
            <person name="Wortman J."/>
            <person name="Dyer P.S."/>
            <person name="Grigoriev I.V."/>
        </authorList>
    </citation>
    <scope>NUCLEOTIDE SEQUENCE [LARGE SCALE GENOMIC DNA]</scope>
    <source>
        <strain evidence="13">DTO 134E9</strain>
    </source>
</reference>
<dbReference type="PROSITE" id="PS00211">
    <property type="entry name" value="ABC_TRANSPORTER_1"/>
    <property type="match status" value="1"/>
</dbReference>
<protein>
    <recommendedName>
        <fullName evidence="14">ABC transporter</fullName>
    </recommendedName>
</protein>
<dbReference type="InterPro" id="IPR011527">
    <property type="entry name" value="ABC1_TM_dom"/>
</dbReference>
<dbReference type="AlphaFoldDB" id="A0A1L9RN71"/>
<dbReference type="PROSITE" id="PS50929">
    <property type="entry name" value="ABC_TM1F"/>
    <property type="match status" value="2"/>
</dbReference>
<proteinExistence type="predicted"/>
<keyword evidence="13" id="KW-1185">Reference proteome</keyword>
<gene>
    <name evidence="12" type="ORF">ASPWEDRAFT_169905</name>
</gene>
<evidence type="ECO:0000256" key="5">
    <source>
        <dbReference type="ARBA" id="ARBA00022741"/>
    </source>
</evidence>
<dbReference type="CDD" id="cd03250">
    <property type="entry name" value="ABCC_MRP_domain1"/>
    <property type="match status" value="1"/>
</dbReference>
<evidence type="ECO:0000256" key="1">
    <source>
        <dbReference type="ARBA" id="ARBA00004141"/>
    </source>
</evidence>
<dbReference type="GO" id="GO:0016887">
    <property type="term" value="F:ATP hydrolysis activity"/>
    <property type="evidence" value="ECO:0007669"/>
    <property type="project" value="InterPro"/>
</dbReference>
<feature type="transmembrane region" description="Helical" evidence="9">
    <location>
        <begin position="236"/>
        <end position="254"/>
    </location>
</feature>
<evidence type="ECO:0000256" key="9">
    <source>
        <dbReference type="SAM" id="Phobius"/>
    </source>
</evidence>
<dbReference type="Pfam" id="PF00664">
    <property type="entry name" value="ABC_membrane"/>
    <property type="match status" value="2"/>
</dbReference>
<feature type="transmembrane region" description="Helical" evidence="9">
    <location>
        <begin position="818"/>
        <end position="846"/>
    </location>
</feature>
<dbReference type="SMART" id="SM00382">
    <property type="entry name" value="AAA"/>
    <property type="match status" value="2"/>
</dbReference>
<feature type="transmembrane region" description="Helical" evidence="9">
    <location>
        <begin position="96"/>
        <end position="125"/>
    </location>
</feature>
<dbReference type="InterPro" id="IPR044726">
    <property type="entry name" value="ABCC_6TM_D2"/>
</dbReference>
<dbReference type="CDD" id="cd18580">
    <property type="entry name" value="ABC_6TM_ABCC_D2"/>
    <property type="match status" value="1"/>
</dbReference>
<dbReference type="GO" id="GO:0005737">
    <property type="term" value="C:cytoplasm"/>
    <property type="evidence" value="ECO:0007669"/>
    <property type="project" value="UniProtKB-ARBA"/>
</dbReference>
<dbReference type="GO" id="GO:0140359">
    <property type="term" value="F:ABC-type transporter activity"/>
    <property type="evidence" value="ECO:0007669"/>
    <property type="project" value="InterPro"/>
</dbReference>
<dbReference type="Proteomes" id="UP000184383">
    <property type="component" value="Unassembled WGS sequence"/>
</dbReference>
<dbReference type="InterPro" id="IPR044746">
    <property type="entry name" value="ABCC_6TM_D1"/>
</dbReference>
<dbReference type="RefSeq" id="XP_040690057.1">
    <property type="nucleotide sequence ID" value="XM_040830537.1"/>
</dbReference>
<dbReference type="Pfam" id="PF00005">
    <property type="entry name" value="ABC_tran"/>
    <property type="match status" value="2"/>
</dbReference>
<dbReference type="VEuPathDB" id="FungiDB:ASPWEDRAFT_169905"/>
<dbReference type="CDD" id="cd03244">
    <property type="entry name" value="ABCC_MRP_domain2"/>
    <property type="match status" value="1"/>
</dbReference>
<accession>A0A1L9RN71</accession>
<keyword evidence="8 9" id="KW-0472">Membrane</keyword>
<dbReference type="InterPro" id="IPR050173">
    <property type="entry name" value="ABC_transporter_C-like"/>
</dbReference>
<evidence type="ECO:0000256" key="2">
    <source>
        <dbReference type="ARBA" id="ARBA00022448"/>
    </source>
</evidence>
<name>A0A1L9RN71_ASPWE</name>
<dbReference type="GO" id="GO:0016020">
    <property type="term" value="C:membrane"/>
    <property type="evidence" value="ECO:0007669"/>
    <property type="project" value="UniProtKB-SubCell"/>
</dbReference>
<evidence type="ECO:0000256" key="8">
    <source>
        <dbReference type="ARBA" id="ARBA00023136"/>
    </source>
</evidence>
<evidence type="ECO:0000256" key="4">
    <source>
        <dbReference type="ARBA" id="ARBA00022737"/>
    </source>
</evidence>
<keyword evidence="7 9" id="KW-1133">Transmembrane helix</keyword>
<dbReference type="STRING" id="1073089.A0A1L9RN71"/>
<dbReference type="InterPro" id="IPR003593">
    <property type="entry name" value="AAA+_ATPase"/>
</dbReference>
<dbReference type="FunFam" id="1.20.1560.10:FF:000013">
    <property type="entry name" value="ABC transporter C family member 2"/>
    <property type="match status" value="1"/>
</dbReference>
<sequence length="1267" mass="140759">MTFINGLFSRLSQHHVFQPLPSVDPADDVPTPQKDFRAYSVSPFQLWLNRPIGQIIDGTFDNESLPYFSKSTAYLQARFRPLSEGRKWEFFWQWDVAGLLLIGGFLEACAICALLAAPFALHLFLQDLHNVSYLVFLATATFLATLSRCAKDQICRVQSNQIDTMLRSAIFQHGLRLSPESRKAYPAGKIINLSTNDVRFIKNYILKVHEIWSAPLQLAFIMVLIVRLIGLSGLCGVIIMVLCLCAQMFANVGMRRSIFQYSCINDDRIHCFRDLLYAIKGVKLLAYEPVFYKMIQSFRKSQLGALTTWMNLTFCLFTSFNQAVPGMAAGATFLAYYLLDGSLSPEIIFPTLAYINMLYQPVSQTSLSFSRQFSMWPCWVRIRDFLNSEEYTDYQISESVTPLAPAISMDDVIFCYPHAHEEAEEKYHTFTVRDLHIQKDQLTMVIGETGSGKSSLLGAIMEELTLLSGRVTRTGDLAYVSQSPWVISGTLRENITFLKPYDQTRYRRIIEACALEADFALFPAGDQASVGEAGSNLSGGQRARVALARAMYSDASILLLDDPLAAVDKAVADRLFTSVVQLGKTVVLVTNQLSYLPRAQNVIVLEKNCVTFQGSSRQWMTERGAQLQFTAESGSDRTDDAAIQDNHKIDDTFHRETAAQAQDAACLIQAEEKASGDERIRLIKYYGEQIGGRKQCALIAVTVILLTVCRAISNYWFVWWAEDRLQLASNMYLAVYLGLIAVQALITGILGLILVRGSVRASHHIHDGILQNLLAAPYSFFQAQPVGRIVNRLSADVESIDAHIMNGIDGLLMAGTTLVASLALVVTAAPYSVIAMLPYVFITFWIQNRFRKSAGELKRTLSILQSSVLSLVSEVLVGSDTIRAYQGADAFFEKYYLEQDRVLSASIMRSSLDTWLTTRAELASLLLLVVVGILGQQGVIPTVEAGLALGTCINIAKNVDLMAWAVTTLEIELNSIERLQHYHEFLPREGNIDSGCSPEILPAEWPFNSRIQCHDACLRYPSREQNALDHITLDAGEGERIGIVGRTGCGKSTLLSALPRLIDLTGGTISIDGVDIRKIPLSRLRNAVTTLPQEPLLFHGSLRDNLDPKEQHRDEELLEALRVCNVDAVFALPEAAEQAKLDTSGLQMRVESGGSNMSAGQRQLVCAARTVLQKPRVLLVDEANANIDAESDIWLQQALQNLPPTTTILAISHRASSLAWMDRILVMDGGKIVEQGHPIDLLQQADSQYRRVVRQEGALETAQGWLK</sequence>
<evidence type="ECO:0000256" key="6">
    <source>
        <dbReference type="ARBA" id="ARBA00022840"/>
    </source>
</evidence>
<keyword evidence="5" id="KW-0547">Nucleotide-binding</keyword>
<keyword evidence="4" id="KW-0677">Repeat</keyword>
<dbReference type="FunFam" id="3.40.50.300:FF:000973">
    <property type="entry name" value="Multidrug resistance-associated protein 4"/>
    <property type="match status" value="1"/>
</dbReference>
<evidence type="ECO:0000256" key="3">
    <source>
        <dbReference type="ARBA" id="ARBA00022692"/>
    </source>
</evidence>
<feature type="domain" description="ABC transporter" evidence="10">
    <location>
        <begin position="1011"/>
        <end position="1254"/>
    </location>
</feature>
<dbReference type="InterPro" id="IPR003439">
    <property type="entry name" value="ABC_transporter-like_ATP-bd"/>
</dbReference>
<dbReference type="EMBL" id="KV878211">
    <property type="protein sequence ID" value="OJJ36381.1"/>
    <property type="molecule type" value="Genomic_DNA"/>
</dbReference>
<evidence type="ECO:0000313" key="12">
    <source>
        <dbReference type="EMBL" id="OJJ36381.1"/>
    </source>
</evidence>
<dbReference type="Gene3D" id="3.40.50.300">
    <property type="entry name" value="P-loop containing nucleotide triphosphate hydrolases"/>
    <property type="match status" value="2"/>
</dbReference>
<dbReference type="FunFam" id="3.40.50.300:FF:000630">
    <property type="entry name" value="ATP-binding cassette (ABC) transporter, putative"/>
    <property type="match status" value="1"/>
</dbReference>
<evidence type="ECO:0008006" key="14">
    <source>
        <dbReference type="Google" id="ProtNLM"/>
    </source>
</evidence>
<feature type="domain" description="ABC transmembrane type-1" evidence="11">
    <location>
        <begin position="697"/>
        <end position="935"/>
    </location>
</feature>